<dbReference type="InterPro" id="IPR036291">
    <property type="entry name" value="NAD(P)-bd_dom_sf"/>
</dbReference>
<evidence type="ECO:0000313" key="2">
    <source>
        <dbReference type="EMBL" id="MBB3046810.1"/>
    </source>
</evidence>
<accession>A0A7W4W3J9</accession>
<dbReference type="EMBL" id="JACHWY010000001">
    <property type="protein sequence ID" value="MBB3046810.1"/>
    <property type="molecule type" value="Genomic_DNA"/>
</dbReference>
<keyword evidence="3" id="KW-1185">Reference proteome</keyword>
<dbReference type="PANTHER" id="PTHR43975:SF2">
    <property type="entry name" value="EG:BACR7A4.14 PROTEIN-RELATED"/>
    <property type="match status" value="1"/>
</dbReference>
<dbReference type="SUPFAM" id="SSF51735">
    <property type="entry name" value="NAD(P)-binding Rossmann-fold domains"/>
    <property type="match status" value="1"/>
</dbReference>
<comment type="similarity">
    <text evidence="1">Belongs to the short-chain dehydrogenases/reductases (SDR) family.</text>
</comment>
<dbReference type="AlphaFoldDB" id="A0A7W4W3J9"/>
<gene>
    <name evidence="2" type="ORF">FHR99_001046</name>
</gene>
<organism evidence="2 3">
    <name type="scientific">Litorivivens lipolytica</name>
    <dbReference type="NCBI Taxonomy" id="1524264"/>
    <lineage>
        <taxon>Bacteria</taxon>
        <taxon>Pseudomonadati</taxon>
        <taxon>Pseudomonadota</taxon>
        <taxon>Gammaproteobacteria</taxon>
        <taxon>Litorivivens</taxon>
    </lineage>
</organism>
<dbReference type="FunFam" id="3.40.50.720:FF:000084">
    <property type="entry name" value="Short-chain dehydrogenase reductase"/>
    <property type="match status" value="1"/>
</dbReference>
<dbReference type="CDD" id="cd05233">
    <property type="entry name" value="SDR_c"/>
    <property type="match status" value="1"/>
</dbReference>
<name>A0A7W4W3J9_9GAMM</name>
<sequence>MLLKDKVVIVSGIGPGLGHELALEAAQQGAKLAICARTASKLDAAEQEIRDASLDTPILKVPTDIADKSQCQNLVAKTIEAYGRIDALINSAYNPGAFDLVENADLDGWRAAMEVNLYGTMALTLEVVPHMKKQGGGAIVMINTMVTRRPLQTQAGYGASKAALASATQHLALELGPYNIRVNSTYMGWMWGPPVEGYMQQQAEATGVSVEDQKAAVAQNIPLRVIPEDGDCAKAAIFLASDYARAITGAALDVNGGEYLPH</sequence>
<comment type="caution">
    <text evidence="2">The sequence shown here is derived from an EMBL/GenBank/DDBJ whole genome shotgun (WGS) entry which is preliminary data.</text>
</comment>
<evidence type="ECO:0000256" key="1">
    <source>
        <dbReference type="ARBA" id="ARBA00006484"/>
    </source>
</evidence>
<reference evidence="2 3" key="1">
    <citation type="submission" date="2020-08" db="EMBL/GenBank/DDBJ databases">
        <title>Genomic Encyclopedia of Type Strains, Phase III (KMG-III): the genomes of soil and plant-associated and newly described type strains.</title>
        <authorList>
            <person name="Whitman W."/>
        </authorList>
    </citation>
    <scope>NUCLEOTIDE SEQUENCE [LARGE SCALE GENOMIC DNA]</scope>
    <source>
        <strain evidence="2 3">CECT 8654</strain>
    </source>
</reference>
<proteinExistence type="inferred from homology"/>
<protein>
    <submittedName>
        <fullName evidence="2">NAD(P)-dependent dehydrogenase (Short-subunit alcohol dehydrogenase family)</fullName>
    </submittedName>
</protein>
<dbReference type="RefSeq" id="WP_183409476.1">
    <property type="nucleotide sequence ID" value="NZ_JACHWY010000001.1"/>
</dbReference>
<dbReference type="InterPro" id="IPR002347">
    <property type="entry name" value="SDR_fam"/>
</dbReference>
<dbReference type="Proteomes" id="UP000537130">
    <property type="component" value="Unassembled WGS sequence"/>
</dbReference>
<dbReference type="PRINTS" id="PR00080">
    <property type="entry name" value="SDRFAMILY"/>
</dbReference>
<dbReference type="Gene3D" id="3.40.50.720">
    <property type="entry name" value="NAD(P)-binding Rossmann-like Domain"/>
    <property type="match status" value="1"/>
</dbReference>
<dbReference type="PANTHER" id="PTHR43975">
    <property type="entry name" value="ZGC:101858"/>
    <property type="match status" value="1"/>
</dbReference>
<dbReference type="PRINTS" id="PR00081">
    <property type="entry name" value="GDHRDH"/>
</dbReference>
<dbReference type="Pfam" id="PF13561">
    <property type="entry name" value="adh_short_C2"/>
    <property type="match status" value="1"/>
</dbReference>
<evidence type="ECO:0000313" key="3">
    <source>
        <dbReference type="Proteomes" id="UP000537130"/>
    </source>
</evidence>
<dbReference type="NCBIfam" id="NF005909">
    <property type="entry name" value="PRK07890.1"/>
    <property type="match status" value="1"/>
</dbReference>